<reference evidence="9" key="1">
    <citation type="submission" date="2020-04" db="EMBL/GenBank/DDBJ databases">
        <title>Draft genome resource of the tomato pathogen Pseudocercospora fuligena.</title>
        <authorList>
            <person name="Zaccaron A."/>
        </authorList>
    </citation>
    <scope>NUCLEOTIDE SEQUENCE</scope>
    <source>
        <strain evidence="9">PF001</strain>
    </source>
</reference>
<feature type="transmembrane region" description="Helical" evidence="7">
    <location>
        <begin position="27"/>
        <end position="49"/>
    </location>
</feature>
<keyword evidence="7" id="KW-0968">Cytoplasmic vesicle</keyword>
<dbReference type="GO" id="GO:0000139">
    <property type="term" value="C:Golgi membrane"/>
    <property type="evidence" value="ECO:0007669"/>
    <property type="project" value="UniProtKB-SubCell"/>
</dbReference>
<sequence length="315" mass="34467">MMPSSSSTPRTSEWPGSIQKLHKRETALFWIVINVLATVVIVFVNKAIFDDKKLGSIQISFATFHFLMTWLGLRILSLDRFAFFEPEKVSVTQVAPLSLAMTLNVIFPNLSLAYSTVAFYQIARVLVSPCVAILDYVLHRATISPLASLALASACLGVAMTSYYDSRPSTDARVKMTSGLGVMFALVGVFFSSLYTVWINAFRRKLKVSSMQLLLNQAPVSALLLLYAIPWIDTFPHTSEVNVNRWILIVISGASAMLINVSQFFIIAQSGAVTSTVVGHSKTCVIVILSWASSGRGMTDMSVVGLSIALVGILW</sequence>
<feature type="transmembrane region" description="Helical" evidence="7">
    <location>
        <begin position="213"/>
        <end position="232"/>
    </location>
</feature>
<feature type="transmembrane region" description="Helical" evidence="7">
    <location>
        <begin position="244"/>
        <end position="267"/>
    </location>
</feature>
<gene>
    <name evidence="9" type="ORF">HII31_13274</name>
</gene>
<feature type="domain" description="EamA" evidence="8">
    <location>
        <begin position="180"/>
        <end position="314"/>
    </location>
</feature>
<evidence type="ECO:0000256" key="5">
    <source>
        <dbReference type="ARBA" id="ARBA00022989"/>
    </source>
</evidence>
<comment type="function">
    <text evidence="1 7">Involved in the import of GDP-mannose from the cytoplasm into the Golgi lumen.</text>
</comment>
<comment type="caution">
    <text evidence="9">The sequence shown here is derived from an EMBL/GenBank/DDBJ whole genome shotgun (WGS) entry which is preliminary data.</text>
</comment>
<keyword evidence="5 7" id="KW-1133">Transmembrane helix</keyword>
<evidence type="ECO:0000313" key="9">
    <source>
        <dbReference type="EMBL" id="KAF7185427.1"/>
    </source>
</evidence>
<protein>
    <recommendedName>
        <fullName evidence="7">GDP-mannose transporter</fullName>
        <shortName evidence="7">GMT</shortName>
    </recommendedName>
</protein>
<dbReference type="Proteomes" id="UP000660729">
    <property type="component" value="Unassembled WGS sequence"/>
</dbReference>
<evidence type="ECO:0000256" key="6">
    <source>
        <dbReference type="ARBA" id="ARBA00023136"/>
    </source>
</evidence>
<dbReference type="AlphaFoldDB" id="A0A8H6VCB7"/>
<dbReference type="PANTHER" id="PTHR11132">
    <property type="entry name" value="SOLUTE CARRIER FAMILY 35"/>
    <property type="match status" value="1"/>
</dbReference>
<feature type="transmembrane region" description="Helical" evidence="7">
    <location>
        <begin position="55"/>
        <end position="73"/>
    </location>
</feature>
<dbReference type="InterPro" id="IPR050186">
    <property type="entry name" value="TPT_transporter"/>
</dbReference>
<evidence type="ECO:0000256" key="3">
    <source>
        <dbReference type="ARBA" id="ARBA00011182"/>
    </source>
</evidence>
<evidence type="ECO:0000256" key="1">
    <source>
        <dbReference type="ARBA" id="ARBA00003420"/>
    </source>
</evidence>
<feature type="transmembrane region" description="Helical" evidence="7">
    <location>
        <begin position="145"/>
        <end position="164"/>
    </location>
</feature>
<dbReference type="InterPro" id="IPR000620">
    <property type="entry name" value="EamA_dom"/>
</dbReference>
<evidence type="ECO:0000256" key="7">
    <source>
        <dbReference type="RuleBase" id="RU367097"/>
    </source>
</evidence>
<dbReference type="GO" id="GO:0030659">
    <property type="term" value="C:cytoplasmic vesicle membrane"/>
    <property type="evidence" value="ECO:0007669"/>
    <property type="project" value="UniProtKB-SubCell"/>
</dbReference>
<accession>A0A8H6VCB7</accession>
<keyword evidence="4 7" id="KW-0812">Transmembrane</keyword>
<proteinExistence type="inferred from homology"/>
<dbReference type="Pfam" id="PF00892">
    <property type="entry name" value="EamA"/>
    <property type="match status" value="1"/>
</dbReference>
<keyword evidence="7" id="KW-0256">Endoplasmic reticulum</keyword>
<organism evidence="9 10">
    <name type="scientific">Pseudocercospora fuligena</name>
    <dbReference type="NCBI Taxonomy" id="685502"/>
    <lineage>
        <taxon>Eukaryota</taxon>
        <taxon>Fungi</taxon>
        <taxon>Dikarya</taxon>
        <taxon>Ascomycota</taxon>
        <taxon>Pezizomycotina</taxon>
        <taxon>Dothideomycetes</taxon>
        <taxon>Dothideomycetidae</taxon>
        <taxon>Mycosphaerellales</taxon>
        <taxon>Mycosphaerellaceae</taxon>
        <taxon>Pseudocercospora</taxon>
    </lineage>
</organism>
<feature type="transmembrane region" description="Helical" evidence="7">
    <location>
        <begin position="176"/>
        <end position="201"/>
    </location>
</feature>
<keyword evidence="7" id="KW-0813">Transport</keyword>
<feature type="transmembrane region" description="Helical" evidence="7">
    <location>
        <begin position="94"/>
        <end position="112"/>
    </location>
</feature>
<evidence type="ECO:0000256" key="2">
    <source>
        <dbReference type="ARBA" id="ARBA00010425"/>
    </source>
</evidence>
<evidence type="ECO:0000313" key="10">
    <source>
        <dbReference type="Proteomes" id="UP000660729"/>
    </source>
</evidence>
<comment type="subcellular location">
    <subcellularLocation>
        <location evidence="7">Golgi apparatus membrane</location>
        <topology evidence="7">Multi-pass membrane protein</topology>
    </subcellularLocation>
    <subcellularLocation>
        <location evidence="7">Cytoplasmic vesicle membrane</location>
        <topology evidence="7">Multi-pass membrane protein</topology>
    </subcellularLocation>
    <subcellularLocation>
        <location evidence="7">Endoplasmic reticulum membrane</location>
        <topology evidence="7">Multi-pass membrane protein</topology>
    </subcellularLocation>
</comment>
<keyword evidence="7" id="KW-0333">Golgi apparatus</keyword>
<name>A0A8H6VCB7_9PEZI</name>
<evidence type="ECO:0000259" key="8">
    <source>
        <dbReference type="Pfam" id="PF00892"/>
    </source>
</evidence>
<evidence type="ECO:0000256" key="4">
    <source>
        <dbReference type="ARBA" id="ARBA00022692"/>
    </source>
</evidence>
<dbReference type="EMBL" id="JABCIY010000337">
    <property type="protein sequence ID" value="KAF7185427.1"/>
    <property type="molecule type" value="Genomic_DNA"/>
</dbReference>
<keyword evidence="6 7" id="KW-0472">Membrane</keyword>
<keyword evidence="7" id="KW-0762">Sugar transport</keyword>
<comment type="similarity">
    <text evidence="2 7">Belongs to the TPT transporter family. SLC35D subfamily.</text>
</comment>
<comment type="subunit">
    <text evidence="3 7">Homooligomer.</text>
</comment>
<dbReference type="OrthoDB" id="5547497at2759"/>
<dbReference type="GO" id="GO:0005789">
    <property type="term" value="C:endoplasmic reticulum membrane"/>
    <property type="evidence" value="ECO:0007669"/>
    <property type="project" value="UniProtKB-SubCell"/>
</dbReference>
<keyword evidence="10" id="KW-1185">Reference proteome</keyword>